<sequence>RVKETHPDSKTGDEEAFKRVNRAYERLTD</sequence>
<reference evidence="1 2" key="1">
    <citation type="submission" date="2019-07" db="EMBL/GenBank/DDBJ databases">
        <title>Draft genome sequence of Haloferax volcanii SS0101, isolated from salt farm in Samut Sakhon, Thailand.</title>
        <authorList>
            <person name="Wanthongcharoen S."/>
            <person name="Yamprayoonswat W."/>
            <person name="Ruangsuj P."/>
            <person name="Thongpramul N."/>
            <person name="Jumpathong W."/>
            <person name="Sittihan S."/>
            <person name="Kanjanavas P."/>
            <person name="Yasawong M."/>
        </authorList>
    </citation>
    <scope>NUCLEOTIDE SEQUENCE [LARGE SCALE GENOMIC DNA]</scope>
    <source>
        <strain evidence="1 2">SS0101</strain>
    </source>
</reference>
<proteinExistence type="predicted"/>
<comment type="caution">
    <text evidence="1">The sequence shown here is derived from an EMBL/GenBank/DDBJ whole genome shotgun (WGS) entry which is preliminary data.</text>
</comment>
<protein>
    <submittedName>
        <fullName evidence="1">J domain-containing protein</fullName>
    </submittedName>
</protein>
<dbReference type="SUPFAM" id="SSF46565">
    <property type="entry name" value="Chaperone J-domain"/>
    <property type="match status" value="1"/>
</dbReference>
<dbReference type="Proteomes" id="UP000320212">
    <property type="component" value="Unassembled WGS sequence"/>
</dbReference>
<dbReference type="AlphaFoldDB" id="A0A558EWC0"/>
<feature type="non-terminal residue" evidence="1">
    <location>
        <position position="1"/>
    </location>
</feature>
<accession>A0A558EWC0</accession>
<gene>
    <name evidence="1" type="ORF">FQA18_20525</name>
</gene>
<name>A0A558EWC0_HALVO</name>
<evidence type="ECO:0000313" key="2">
    <source>
        <dbReference type="Proteomes" id="UP000320212"/>
    </source>
</evidence>
<evidence type="ECO:0000313" key="1">
    <source>
        <dbReference type="EMBL" id="TVT77239.1"/>
    </source>
</evidence>
<dbReference type="Gene3D" id="1.10.287.110">
    <property type="entry name" value="DnaJ domain"/>
    <property type="match status" value="1"/>
</dbReference>
<dbReference type="EMBL" id="VMTR01000563">
    <property type="protein sequence ID" value="TVT77239.1"/>
    <property type="molecule type" value="Genomic_DNA"/>
</dbReference>
<dbReference type="InterPro" id="IPR036869">
    <property type="entry name" value="J_dom_sf"/>
</dbReference>
<organism evidence="1 2">
    <name type="scientific">Haloferax volcanii</name>
    <name type="common">Halobacterium volcanii</name>
    <dbReference type="NCBI Taxonomy" id="2246"/>
    <lineage>
        <taxon>Archaea</taxon>
        <taxon>Methanobacteriati</taxon>
        <taxon>Methanobacteriota</taxon>
        <taxon>Stenosarchaea group</taxon>
        <taxon>Halobacteria</taxon>
        <taxon>Halobacteriales</taxon>
        <taxon>Haloferacaceae</taxon>
        <taxon>Haloferax</taxon>
    </lineage>
</organism>